<dbReference type="Gene3D" id="3.40.630.10">
    <property type="entry name" value="Zn peptidases"/>
    <property type="match status" value="1"/>
</dbReference>
<dbReference type="GO" id="GO:0046872">
    <property type="term" value="F:metal ion binding"/>
    <property type="evidence" value="ECO:0007669"/>
    <property type="project" value="UniProtKB-KW"/>
</dbReference>
<dbReference type="GO" id="GO:0050118">
    <property type="term" value="F:N-acetyldiaminopimelate deacetylase activity"/>
    <property type="evidence" value="ECO:0007669"/>
    <property type="project" value="UniProtKB-ARBA"/>
</dbReference>
<dbReference type="Gene3D" id="3.30.70.360">
    <property type="match status" value="1"/>
</dbReference>
<feature type="domain" description="Peptidase M20 dimerisation" evidence="3">
    <location>
        <begin position="181"/>
        <end position="272"/>
    </location>
</feature>
<dbReference type="SUPFAM" id="SSF55031">
    <property type="entry name" value="Bacterial exopeptidase dimerisation domain"/>
    <property type="match status" value="1"/>
</dbReference>
<dbReference type="InterPro" id="IPR036264">
    <property type="entry name" value="Bact_exopeptidase_dim_dom"/>
</dbReference>
<dbReference type="NCBIfam" id="NF038260">
    <property type="entry name" value="ectoine_DoeB_2"/>
    <property type="match status" value="1"/>
</dbReference>
<feature type="binding site" evidence="2">
    <location>
        <position position="134"/>
    </location>
    <ligand>
        <name>Mn(2+)</name>
        <dbReference type="ChEBI" id="CHEBI:29035"/>
        <label>2</label>
    </ligand>
</feature>
<dbReference type="EMBL" id="JABBNB010000001">
    <property type="protein sequence ID" value="NMN99646.1"/>
    <property type="molecule type" value="Genomic_DNA"/>
</dbReference>
<comment type="cofactor">
    <cofactor evidence="2">
        <name>Mn(2+)</name>
        <dbReference type="ChEBI" id="CHEBI:29035"/>
    </cofactor>
    <text evidence="2">The Mn(2+) ion enhances activity.</text>
</comment>
<proteinExistence type="predicted"/>
<evidence type="ECO:0000313" key="5">
    <source>
        <dbReference type="Proteomes" id="UP000550729"/>
    </source>
</evidence>
<dbReference type="GO" id="GO:0019877">
    <property type="term" value="P:diaminopimelate biosynthetic process"/>
    <property type="evidence" value="ECO:0007669"/>
    <property type="project" value="UniProtKB-ARBA"/>
</dbReference>
<feature type="binding site" evidence="2">
    <location>
        <position position="158"/>
    </location>
    <ligand>
        <name>Mn(2+)</name>
        <dbReference type="ChEBI" id="CHEBI:29035"/>
        <label>2</label>
    </ligand>
</feature>
<reference evidence="4 5" key="1">
    <citation type="submission" date="2020-04" db="EMBL/GenBank/DDBJ databases">
        <title>Gordonia sp. nov. TBRC 11910.</title>
        <authorList>
            <person name="Suriyachadkun C."/>
        </authorList>
    </citation>
    <scope>NUCLEOTIDE SEQUENCE [LARGE SCALE GENOMIC DNA]</scope>
    <source>
        <strain evidence="4 5">TBRC 11910</strain>
    </source>
</reference>
<dbReference type="Pfam" id="PF01546">
    <property type="entry name" value="Peptidase_M20"/>
    <property type="match status" value="1"/>
</dbReference>
<dbReference type="PIRSF" id="PIRSF005962">
    <property type="entry name" value="Pept_M20D_amidohydro"/>
    <property type="match status" value="1"/>
</dbReference>
<comment type="caution">
    <text evidence="4">The sequence shown here is derived from an EMBL/GenBank/DDBJ whole genome shotgun (WGS) entry which is preliminary data.</text>
</comment>
<protein>
    <submittedName>
        <fullName evidence="4">Amidohydrolase</fullName>
    </submittedName>
</protein>
<dbReference type="PANTHER" id="PTHR11014">
    <property type="entry name" value="PEPTIDASE M20 FAMILY MEMBER"/>
    <property type="match status" value="1"/>
</dbReference>
<dbReference type="FunFam" id="3.30.70.360:FF:000001">
    <property type="entry name" value="N-acetyldiaminopimelate deacetylase"/>
    <property type="match status" value="1"/>
</dbReference>
<accession>A0A848KP19</accession>
<evidence type="ECO:0000259" key="3">
    <source>
        <dbReference type="Pfam" id="PF07687"/>
    </source>
</evidence>
<dbReference type="SUPFAM" id="SSF53187">
    <property type="entry name" value="Zn-dependent exopeptidases"/>
    <property type="match status" value="1"/>
</dbReference>
<evidence type="ECO:0000313" key="4">
    <source>
        <dbReference type="EMBL" id="NMN99646.1"/>
    </source>
</evidence>
<dbReference type="AlphaFoldDB" id="A0A848KP19"/>
<feature type="binding site" evidence="2">
    <location>
        <position position="100"/>
    </location>
    <ligand>
        <name>Mn(2+)</name>
        <dbReference type="ChEBI" id="CHEBI:29035"/>
        <label>2</label>
    </ligand>
</feature>
<sequence length="383" mass="40640">MYAEWPEMVADAIEIRHDLHRRPEIAWAEFDTVRTVRQLLTDWRISQRPCAGTGLIAQFAPDADGRHIALRADLDAMPIVEDTDLGYASQRPGLMHACGHDGHTATLLVVARWMAAHEAELPGPVTLLFQPAEEGGHGAREMIDDGALAGVDVVFGWHNWPGLPVGRAICPDGPVMAANGTFEVRLTGRGGHASQPEATRDPVLAAAAAVVALQQVVARRLAPHTAAVVAVTWIAADSAPTVTPDVAALGGSVRVGSTADRDRVFELIADVAHGIAAAHGVEATVEVTARYGTTVNHPSAAADYRRTLAGRLGEDWARHDGFAPVMASEDFSYYLQQIPGAFALIGAGTDAAPLHNAQYDFNDDLIDPVARLMVDLAGAPAPD</sequence>
<dbReference type="InterPro" id="IPR017439">
    <property type="entry name" value="Amidohydrolase"/>
</dbReference>
<dbReference type="Proteomes" id="UP000550729">
    <property type="component" value="Unassembled WGS sequence"/>
</dbReference>
<keyword evidence="5" id="KW-1185">Reference proteome</keyword>
<organism evidence="4 5">
    <name type="scientific">Gordonia asplenii</name>
    <dbReference type="NCBI Taxonomy" id="2725283"/>
    <lineage>
        <taxon>Bacteria</taxon>
        <taxon>Bacillati</taxon>
        <taxon>Actinomycetota</taxon>
        <taxon>Actinomycetes</taxon>
        <taxon>Mycobacteriales</taxon>
        <taxon>Gordoniaceae</taxon>
        <taxon>Gordonia</taxon>
    </lineage>
</organism>
<keyword evidence="2" id="KW-0464">Manganese</keyword>
<feature type="binding site" evidence="2">
    <location>
        <position position="355"/>
    </location>
    <ligand>
        <name>Mn(2+)</name>
        <dbReference type="ChEBI" id="CHEBI:29035"/>
        <label>2</label>
    </ligand>
</feature>
<evidence type="ECO:0000256" key="2">
    <source>
        <dbReference type="PIRSR" id="PIRSR005962-1"/>
    </source>
</evidence>
<dbReference type="RefSeq" id="WP_170192167.1">
    <property type="nucleotide sequence ID" value="NZ_JABBNB010000001.1"/>
</dbReference>
<keyword evidence="1 4" id="KW-0378">Hydrolase</keyword>
<dbReference type="PANTHER" id="PTHR11014:SF169">
    <property type="entry name" value="CLAN MH, FAMILY M20, PEPTIDASE T-LIKE METALLOPEPTIDASE"/>
    <property type="match status" value="1"/>
</dbReference>
<dbReference type="NCBIfam" id="TIGR01891">
    <property type="entry name" value="amidohydrolases"/>
    <property type="match status" value="1"/>
</dbReference>
<gene>
    <name evidence="4" type="ORF">HH308_00240</name>
</gene>
<dbReference type="InterPro" id="IPR002933">
    <property type="entry name" value="Peptidase_M20"/>
</dbReference>
<dbReference type="InterPro" id="IPR011650">
    <property type="entry name" value="Peptidase_M20_dimer"/>
</dbReference>
<keyword evidence="2" id="KW-0479">Metal-binding</keyword>
<name>A0A848KP19_9ACTN</name>
<dbReference type="Pfam" id="PF07687">
    <property type="entry name" value="M20_dimer"/>
    <property type="match status" value="1"/>
</dbReference>
<evidence type="ECO:0000256" key="1">
    <source>
        <dbReference type="ARBA" id="ARBA00022801"/>
    </source>
</evidence>
<feature type="binding site" evidence="2">
    <location>
        <position position="98"/>
    </location>
    <ligand>
        <name>Mn(2+)</name>
        <dbReference type="ChEBI" id="CHEBI:29035"/>
        <label>2</label>
    </ligand>
</feature>